<feature type="signal peptide" evidence="2">
    <location>
        <begin position="1"/>
        <end position="21"/>
    </location>
</feature>
<evidence type="ECO:0008006" key="4">
    <source>
        <dbReference type="Google" id="ProtNLM"/>
    </source>
</evidence>
<keyword evidence="1" id="KW-0812">Transmembrane</keyword>
<keyword evidence="2" id="KW-0732">Signal</keyword>
<organism evidence="3">
    <name type="scientific">Anguilla anguilla</name>
    <name type="common">European freshwater eel</name>
    <name type="synonym">Muraena anguilla</name>
    <dbReference type="NCBI Taxonomy" id="7936"/>
    <lineage>
        <taxon>Eukaryota</taxon>
        <taxon>Metazoa</taxon>
        <taxon>Chordata</taxon>
        <taxon>Craniata</taxon>
        <taxon>Vertebrata</taxon>
        <taxon>Euteleostomi</taxon>
        <taxon>Actinopterygii</taxon>
        <taxon>Neopterygii</taxon>
        <taxon>Teleostei</taxon>
        <taxon>Anguilliformes</taxon>
        <taxon>Anguillidae</taxon>
        <taxon>Anguilla</taxon>
    </lineage>
</organism>
<keyword evidence="1" id="KW-0472">Membrane</keyword>
<dbReference type="AlphaFoldDB" id="A0A0E9UAE3"/>
<dbReference type="EMBL" id="GBXM01046422">
    <property type="protein sequence ID" value="JAH62155.1"/>
    <property type="molecule type" value="Transcribed_RNA"/>
</dbReference>
<name>A0A0E9UAE3_ANGAN</name>
<evidence type="ECO:0000313" key="3">
    <source>
        <dbReference type="EMBL" id="JAH62155.1"/>
    </source>
</evidence>
<feature type="chain" id="PRO_5002433268" description="Secreted protein" evidence="2">
    <location>
        <begin position="22"/>
        <end position="83"/>
    </location>
</feature>
<accession>A0A0E9UAE3</accession>
<keyword evidence="1" id="KW-1133">Transmembrane helix</keyword>
<sequence length="83" mass="9660">MHTLKTLYIVFLCLYFLQVFPEEGLVCIVMTHDSFDFLIALFLSMHICPFLHSLPPSISCIDFTISERVREKRRGEDMAAQPH</sequence>
<proteinExistence type="predicted"/>
<reference evidence="3" key="2">
    <citation type="journal article" date="2015" name="Fish Shellfish Immunol.">
        <title>Early steps in the European eel (Anguilla anguilla)-Vibrio vulnificus interaction in the gills: Role of the RtxA13 toxin.</title>
        <authorList>
            <person name="Callol A."/>
            <person name="Pajuelo D."/>
            <person name="Ebbesson L."/>
            <person name="Teles M."/>
            <person name="MacKenzie S."/>
            <person name="Amaro C."/>
        </authorList>
    </citation>
    <scope>NUCLEOTIDE SEQUENCE</scope>
</reference>
<feature type="transmembrane region" description="Helical" evidence="1">
    <location>
        <begin position="37"/>
        <end position="65"/>
    </location>
</feature>
<evidence type="ECO:0000256" key="2">
    <source>
        <dbReference type="SAM" id="SignalP"/>
    </source>
</evidence>
<reference evidence="3" key="1">
    <citation type="submission" date="2014-11" db="EMBL/GenBank/DDBJ databases">
        <authorList>
            <person name="Amaro Gonzalez C."/>
        </authorList>
    </citation>
    <scope>NUCLEOTIDE SEQUENCE</scope>
</reference>
<protein>
    <recommendedName>
        <fullName evidence="4">Secreted protein</fullName>
    </recommendedName>
</protein>
<evidence type="ECO:0000256" key="1">
    <source>
        <dbReference type="SAM" id="Phobius"/>
    </source>
</evidence>